<accession>A0AAV4YE27</accession>
<protein>
    <submittedName>
        <fullName evidence="1">Uncharacterized protein</fullName>
    </submittedName>
</protein>
<evidence type="ECO:0000313" key="2">
    <source>
        <dbReference type="Proteomes" id="UP001054945"/>
    </source>
</evidence>
<evidence type="ECO:0000313" key="1">
    <source>
        <dbReference type="EMBL" id="GIZ04479.1"/>
    </source>
</evidence>
<name>A0AAV4YE27_CAEEX</name>
<comment type="caution">
    <text evidence="1">The sequence shown here is derived from an EMBL/GenBank/DDBJ whole genome shotgun (WGS) entry which is preliminary data.</text>
</comment>
<reference evidence="1 2" key="1">
    <citation type="submission" date="2021-06" db="EMBL/GenBank/DDBJ databases">
        <title>Caerostris extrusa draft genome.</title>
        <authorList>
            <person name="Kono N."/>
            <person name="Arakawa K."/>
        </authorList>
    </citation>
    <scope>NUCLEOTIDE SEQUENCE [LARGE SCALE GENOMIC DNA]</scope>
</reference>
<sequence length="106" mass="12145">MGINYLNFNCNTISTSRKSNLKLVLVLRQMFSSFISVTKLHNPPTVIARALPPKMESNKNLPMRVAMPYRCSRVVTADKTRRLESSIHRNNLQLTRNLRVITKCSV</sequence>
<keyword evidence="2" id="KW-1185">Reference proteome</keyword>
<dbReference type="EMBL" id="BPLR01001743">
    <property type="protein sequence ID" value="GIZ04479.1"/>
    <property type="molecule type" value="Genomic_DNA"/>
</dbReference>
<gene>
    <name evidence="1" type="ORF">CEXT_295741</name>
</gene>
<dbReference type="Proteomes" id="UP001054945">
    <property type="component" value="Unassembled WGS sequence"/>
</dbReference>
<organism evidence="1 2">
    <name type="scientific">Caerostris extrusa</name>
    <name type="common">Bark spider</name>
    <name type="synonym">Caerostris bankana</name>
    <dbReference type="NCBI Taxonomy" id="172846"/>
    <lineage>
        <taxon>Eukaryota</taxon>
        <taxon>Metazoa</taxon>
        <taxon>Ecdysozoa</taxon>
        <taxon>Arthropoda</taxon>
        <taxon>Chelicerata</taxon>
        <taxon>Arachnida</taxon>
        <taxon>Araneae</taxon>
        <taxon>Araneomorphae</taxon>
        <taxon>Entelegynae</taxon>
        <taxon>Araneoidea</taxon>
        <taxon>Araneidae</taxon>
        <taxon>Caerostris</taxon>
    </lineage>
</organism>
<proteinExistence type="predicted"/>
<dbReference type="AlphaFoldDB" id="A0AAV4YE27"/>